<evidence type="ECO:0000313" key="4">
    <source>
        <dbReference type="Proteomes" id="UP000282299"/>
    </source>
</evidence>
<dbReference type="EMBL" id="RKIT01000002">
    <property type="protein sequence ID" value="RSC16853.1"/>
    <property type="molecule type" value="Genomic_DNA"/>
</dbReference>
<evidence type="ECO:0000313" key="2">
    <source>
        <dbReference type="EMBL" id="MBJ9867450.1"/>
    </source>
</evidence>
<accession>A0A078LK13</accession>
<proteinExistence type="predicted"/>
<dbReference type="PATRIC" id="fig|545.12.peg.3892"/>
<gene>
    <name evidence="1" type="ORF">BN1086_03887</name>
    <name evidence="3" type="ORF">EGS84_07795</name>
    <name evidence="2" type="ORF">I5687_05745</name>
</gene>
<protein>
    <submittedName>
        <fullName evidence="2">DUF2509 family protein</fullName>
    </submittedName>
</protein>
<evidence type="ECO:0000313" key="3">
    <source>
        <dbReference type="EMBL" id="RSC16853.1"/>
    </source>
</evidence>
<dbReference type="Pfam" id="PF10713">
    <property type="entry name" value="DUF2509"/>
    <property type="match status" value="1"/>
</dbReference>
<dbReference type="EMBL" id="LK931336">
    <property type="protein sequence ID" value="CDZ85667.1"/>
    <property type="molecule type" value="Genomic_DNA"/>
</dbReference>
<dbReference type="Proteomes" id="UP000807555">
    <property type="component" value="Unassembled WGS sequence"/>
</dbReference>
<reference evidence="2" key="4">
    <citation type="submission" date="2020-11" db="EMBL/GenBank/DDBJ databases">
        <title>Enhanced detection system for hospital associated transmission using whole genome sequencing surveillance.</title>
        <authorList>
            <person name="Harrison L.H."/>
            <person name="Van Tyne D."/>
            <person name="Marsh J.W."/>
            <person name="Griffith M.P."/>
            <person name="Snyder D.J."/>
            <person name="Cooper V.S."/>
            <person name="Mustapha M."/>
        </authorList>
    </citation>
    <scope>NUCLEOTIDE SEQUENCE</scope>
    <source>
        <strain evidence="2">CB00014</strain>
    </source>
</reference>
<dbReference type="AlphaFoldDB" id="A0A078LK13"/>
<dbReference type="RefSeq" id="WP_096753902.1">
    <property type="nucleotide sequence ID" value="NZ_ABTEQQ020000003.1"/>
</dbReference>
<dbReference type="Proteomes" id="UP000282299">
    <property type="component" value="Unassembled WGS sequence"/>
</dbReference>
<reference evidence="4" key="3">
    <citation type="submission" date="2018-10" db="EMBL/GenBank/DDBJ databases">
        <title>FDA dAtabase for Regulatory Grade micrObial Sequences (FDA-ARGOS): Supporting development and validation of Infectious Disease Dx tests.</title>
        <authorList>
            <person name="Goldberg B."/>
            <person name="Campos J."/>
            <person name="Tallon L."/>
            <person name="Sadzewicz L."/>
            <person name="Zhao X."/>
            <person name="Vavikolanu K."/>
            <person name="Mehta A."/>
            <person name="Aluvathingal J."/>
            <person name="Nadendla S."/>
            <person name="Geyer C."/>
            <person name="Nandy P."/>
            <person name="Yan Y."/>
            <person name="Sichtig H."/>
        </authorList>
    </citation>
    <scope>NUCLEOTIDE SEQUENCE [LARGE SCALE GENOMIC DNA]</scope>
    <source>
        <strain evidence="4">FDAARGOS_526</strain>
    </source>
</reference>
<reference evidence="1" key="1">
    <citation type="submission" date="2014-06" db="EMBL/GenBank/DDBJ databases">
        <authorList>
            <person name="Urmite Genomes Urmite Genomes"/>
        </authorList>
    </citation>
    <scope>NUCLEOTIDE SEQUENCE</scope>
</reference>
<evidence type="ECO:0000313" key="1">
    <source>
        <dbReference type="EMBL" id="CDZ85667.1"/>
    </source>
</evidence>
<reference evidence="3" key="2">
    <citation type="submission" date="2018-10" db="EMBL/GenBank/DDBJ databases">
        <title>FDA dAtabase for Regulatory Grade micrObial Sequences (FDA-ARGOS): Supporting development and validation of Infectious Disease Dx tests.</title>
        <authorList>
            <person name="Campos J."/>
            <person name="Goldberg B."/>
            <person name="Tallon L.J."/>
            <person name="Sadzewicz L."/>
            <person name="Zhao X."/>
            <person name="Vavikolanu K."/>
            <person name="Mehta A."/>
            <person name="Aluvathingal J."/>
            <person name="Nadendla S."/>
            <person name="Geyer C."/>
            <person name="Nandy P."/>
            <person name="Yan Y."/>
            <person name="Sichtig H."/>
        </authorList>
    </citation>
    <scope>NUCLEOTIDE SEQUENCE</scope>
    <source>
        <strain evidence="3">FDAARGOS_526</strain>
    </source>
</reference>
<name>A0A078LK13_CITKO</name>
<dbReference type="InterPro" id="IPR019652">
    <property type="entry name" value="DUF2509"/>
</dbReference>
<dbReference type="EMBL" id="JADVNV010000002">
    <property type="protein sequence ID" value="MBJ9867450.1"/>
    <property type="molecule type" value="Genomic_DNA"/>
</dbReference>
<dbReference type="NCBIfam" id="NF008569">
    <property type="entry name" value="PRK11521.1"/>
    <property type="match status" value="1"/>
</dbReference>
<sequence length="135" mass="14672">MKCERGVSSLAMVLLLLVLGSLLLQGANQQQASFSTLVATESRALQRQAVAQSALEWGRMQSWSAQAAVECRQYATPNARVCLRLFANNTALLIAQYDGASVWRLGAREESGVVFSPHGWSDFCPLSEVALCQIP</sequence>
<organism evidence="1">
    <name type="scientific">Citrobacter koseri</name>
    <name type="common">Citrobacter diversus</name>
    <dbReference type="NCBI Taxonomy" id="545"/>
    <lineage>
        <taxon>Bacteria</taxon>
        <taxon>Pseudomonadati</taxon>
        <taxon>Pseudomonadota</taxon>
        <taxon>Gammaproteobacteria</taxon>
        <taxon>Enterobacterales</taxon>
        <taxon>Enterobacteriaceae</taxon>
        <taxon>Citrobacter</taxon>
    </lineage>
</organism>